<dbReference type="VEuPathDB" id="MicrosporidiaDB:ECANGB1_2756"/>
<dbReference type="Proteomes" id="UP000192639">
    <property type="component" value="Unassembled WGS sequence"/>
</dbReference>
<protein>
    <submittedName>
        <fullName evidence="2">Uncharacterized protein</fullName>
    </submittedName>
</protein>
<keyword evidence="3" id="KW-1185">Reference proteome</keyword>
<evidence type="ECO:0000256" key="1">
    <source>
        <dbReference type="SAM" id="SignalP"/>
    </source>
</evidence>
<reference evidence="2 3" key="1">
    <citation type="journal article" date="2017" name="Environ. Microbiol.">
        <title>Decay of the glycolytic pathway and adaptation to intranuclear parasitism within Enterocytozoonidae microsporidia.</title>
        <authorList>
            <person name="Wiredu Boakye D."/>
            <person name="Jaroenlak P."/>
            <person name="Prachumwat A."/>
            <person name="Williams T.A."/>
            <person name="Bateman K.S."/>
            <person name="Itsathitphaisarn O."/>
            <person name="Sritunyalucksana K."/>
            <person name="Paszkiewicz K.H."/>
            <person name="Moore K.A."/>
            <person name="Stentiford G.D."/>
            <person name="Williams B.A."/>
        </authorList>
    </citation>
    <scope>NUCLEOTIDE SEQUENCE [LARGE SCALE GENOMIC DNA]</scope>
    <source>
        <strain evidence="2 3">GB1</strain>
    </source>
</reference>
<gene>
    <name evidence="2" type="ORF">ECANGB1_2756</name>
</gene>
<comment type="caution">
    <text evidence="2">The sequence shown here is derived from an EMBL/GenBank/DDBJ whole genome shotgun (WGS) entry which is preliminary data.</text>
</comment>
<evidence type="ECO:0000313" key="2">
    <source>
        <dbReference type="EMBL" id="ORD92801.1"/>
    </source>
</evidence>
<organism evidence="2 3">
    <name type="scientific">Enterospora canceri</name>
    <dbReference type="NCBI Taxonomy" id="1081671"/>
    <lineage>
        <taxon>Eukaryota</taxon>
        <taxon>Fungi</taxon>
        <taxon>Fungi incertae sedis</taxon>
        <taxon>Microsporidia</taxon>
        <taxon>Enterocytozoonidae</taxon>
        <taxon>Enterospora</taxon>
    </lineage>
</organism>
<feature type="chain" id="PRO_5013299361" evidence="1">
    <location>
        <begin position="27"/>
        <end position="36"/>
    </location>
</feature>
<sequence>MPRHGQLEAALSLFSVLFFLLQYAQHRSISRCKYCC</sequence>
<evidence type="ECO:0000313" key="3">
    <source>
        <dbReference type="Proteomes" id="UP000192639"/>
    </source>
</evidence>
<accession>A0A1Y1S3L5</accession>
<name>A0A1Y1S3L5_9MICR</name>
<keyword evidence="1" id="KW-0732">Signal</keyword>
<dbReference type="AlphaFoldDB" id="A0A1Y1S3L5"/>
<dbReference type="EMBL" id="LWDP01000465">
    <property type="protein sequence ID" value="ORD92801.1"/>
    <property type="molecule type" value="Genomic_DNA"/>
</dbReference>
<proteinExistence type="predicted"/>
<feature type="signal peptide" evidence="1">
    <location>
        <begin position="1"/>
        <end position="26"/>
    </location>
</feature>